<dbReference type="PROSITE" id="PS51886">
    <property type="entry name" value="TLDC"/>
    <property type="match status" value="1"/>
</dbReference>
<comment type="caution">
    <text evidence="4">The sequence shown here is derived from an EMBL/GenBank/DDBJ whole genome shotgun (WGS) entry which is preliminary data.</text>
</comment>
<dbReference type="SMART" id="SM00584">
    <property type="entry name" value="TLDc"/>
    <property type="match status" value="1"/>
</dbReference>
<feature type="region of interest" description="Disordered" evidence="1">
    <location>
        <begin position="193"/>
        <end position="212"/>
    </location>
</feature>
<proteinExistence type="predicted"/>
<dbReference type="AlphaFoldDB" id="I0YMY2"/>
<protein>
    <submittedName>
        <fullName evidence="4">TLD-domain-containing protein</fullName>
    </submittedName>
</protein>
<evidence type="ECO:0000256" key="2">
    <source>
        <dbReference type="SAM" id="SignalP"/>
    </source>
</evidence>
<evidence type="ECO:0000313" key="4">
    <source>
        <dbReference type="EMBL" id="EIE19751.1"/>
    </source>
</evidence>
<dbReference type="PANTHER" id="PTHR23354:SF126">
    <property type="entry name" value="CONSERVED TLD DOMAIN PROTEIN"/>
    <property type="match status" value="1"/>
</dbReference>
<reference evidence="4 5" key="1">
    <citation type="journal article" date="2012" name="Genome Biol.">
        <title>The genome of the polar eukaryotic microalga coccomyxa subellipsoidea reveals traits of cold adaptation.</title>
        <authorList>
            <person name="Blanc G."/>
            <person name="Agarkova I."/>
            <person name="Grimwood J."/>
            <person name="Kuo A."/>
            <person name="Brueggeman A."/>
            <person name="Dunigan D."/>
            <person name="Gurnon J."/>
            <person name="Ladunga I."/>
            <person name="Lindquist E."/>
            <person name="Lucas S."/>
            <person name="Pangilinan J."/>
            <person name="Proschold T."/>
            <person name="Salamov A."/>
            <person name="Schmutz J."/>
            <person name="Weeks D."/>
            <person name="Yamada T."/>
            <person name="Claverie J.M."/>
            <person name="Grigoriev I."/>
            <person name="Van Etten J."/>
            <person name="Lomsadze A."/>
            <person name="Borodovsky M."/>
        </authorList>
    </citation>
    <scope>NUCLEOTIDE SEQUENCE [LARGE SCALE GENOMIC DNA]</scope>
    <source>
        <strain evidence="4 5">C-169</strain>
    </source>
</reference>
<sequence>MTPEWIWLLASGLPAAQTEVWELLFNSRLHGGSFNTFMGKAAEKGPTLTLIRDKKGHLFGGYAADAWSKHGVFYGSSLSFIFGLLPKTVKFTATGANANMLWCGQGFTQIPNGLGWGGQVGYYGLSIDSSFEKGMSRPSATFSNFCLAADEVFEVDTVECWLLQQPEEEEVAATGNSSVLDRFKEDRHLMDLAGRSTQASAGVREARPEDDL</sequence>
<organism evidence="4 5">
    <name type="scientific">Coccomyxa subellipsoidea (strain C-169)</name>
    <name type="common">Green microalga</name>
    <dbReference type="NCBI Taxonomy" id="574566"/>
    <lineage>
        <taxon>Eukaryota</taxon>
        <taxon>Viridiplantae</taxon>
        <taxon>Chlorophyta</taxon>
        <taxon>core chlorophytes</taxon>
        <taxon>Trebouxiophyceae</taxon>
        <taxon>Trebouxiophyceae incertae sedis</taxon>
        <taxon>Coccomyxaceae</taxon>
        <taxon>Coccomyxa</taxon>
        <taxon>Coccomyxa subellipsoidea</taxon>
    </lineage>
</organism>
<name>I0YMY2_COCSC</name>
<dbReference type="PANTHER" id="PTHR23354">
    <property type="entry name" value="NUCLEOLAR PROTEIN 7/ESTROGEN RECEPTOR COACTIVATOR-RELATED"/>
    <property type="match status" value="1"/>
</dbReference>
<evidence type="ECO:0000259" key="3">
    <source>
        <dbReference type="PROSITE" id="PS51886"/>
    </source>
</evidence>
<dbReference type="STRING" id="574566.I0YMY2"/>
<dbReference type="GeneID" id="17037723"/>
<keyword evidence="5" id="KW-1185">Reference proteome</keyword>
<dbReference type="eggNOG" id="KOG2557">
    <property type="taxonomic scope" value="Eukaryota"/>
</dbReference>
<dbReference type="KEGG" id="csl:COCSUDRAFT_44574"/>
<dbReference type="EMBL" id="AGSI01000018">
    <property type="protein sequence ID" value="EIE19751.1"/>
    <property type="molecule type" value="Genomic_DNA"/>
</dbReference>
<gene>
    <name evidence="4" type="ORF">COCSUDRAFT_44574</name>
</gene>
<dbReference type="Pfam" id="PF07534">
    <property type="entry name" value="TLD"/>
    <property type="match status" value="1"/>
</dbReference>
<accession>I0YMY2</accession>
<dbReference type="Proteomes" id="UP000007264">
    <property type="component" value="Unassembled WGS sequence"/>
</dbReference>
<dbReference type="InterPro" id="IPR006571">
    <property type="entry name" value="TLDc_dom"/>
</dbReference>
<evidence type="ECO:0000256" key="1">
    <source>
        <dbReference type="SAM" id="MobiDB-lite"/>
    </source>
</evidence>
<evidence type="ECO:0000313" key="5">
    <source>
        <dbReference type="Proteomes" id="UP000007264"/>
    </source>
</evidence>
<feature type="signal peptide" evidence="2">
    <location>
        <begin position="1"/>
        <end position="18"/>
    </location>
</feature>
<dbReference type="OrthoDB" id="26679at2759"/>
<dbReference type="RefSeq" id="XP_005644295.1">
    <property type="nucleotide sequence ID" value="XM_005644238.1"/>
</dbReference>
<feature type="domain" description="TLDc" evidence="3">
    <location>
        <begin position="1"/>
        <end position="164"/>
    </location>
</feature>
<feature type="chain" id="PRO_5003636231" evidence="2">
    <location>
        <begin position="19"/>
        <end position="212"/>
    </location>
</feature>
<keyword evidence="2" id="KW-0732">Signal</keyword>